<dbReference type="EMBL" id="QUTI01031062">
    <property type="protein sequence ID" value="RLO03403.1"/>
    <property type="molecule type" value="Genomic_DNA"/>
</dbReference>
<dbReference type="CDD" id="cd00051">
    <property type="entry name" value="EFh"/>
    <property type="match status" value="1"/>
</dbReference>
<dbReference type="InterPro" id="IPR011992">
    <property type="entry name" value="EF-hand-dom_pair"/>
</dbReference>
<evidence type="ECO:0000313" key="4">
    <source>
        <dbReference type="EMBL" id="RLO03403.1"/>
    </source>
</evidence>
<feature type="region of interest" description="Disordered" evidence="2">
    <location>
        <begin position="1"/>
        <end position="47"/>
    </location>
</feature>
<feature type="compositionally biased region" description="Polar residues" evidence="2">
    <location>
        <begin position="31"/>
        <end position="43"/>
    </location>
</feature>
<dbReference type="AlphaFoldDB" id="A0A9X8DTL0"/>
<dbReference type="InterPro" id="IPR018247">
    <property type="entry name" value="EF_Hand_1_Ca_BS"/>
</dbReference>
<dbReference type="Proteomes" id="UP000275652">
    <property type="component" value="Unassembled WGS sequence"/>
</dbReference>
<keyword evidence="1" id="KW-0106">Calcium</keyword>
<evidence type="ECO:0000256" key="2">
    <source>
        <dbReference type="SAM" id="MobiDB-lite"/>
    </source>
</evidence>
<feature type="domain" description="EF-hand" evidence="3">
    <location>
        <begin position="158"/>
        <end position="193"/>
    </location>
</feature>
<sequence>MGLAPPTLPKIAVPGGALKWTKRLKQPKPTDPSSRDSTTNSDLTKPIKKCASMGTRTSSVAAAIISPNQRASPPKVKDATSISKLQPDATLFETSYPLSDDRTHQTVVLRAIVKRIDKYLRRKRMRVIDLFRYCDFDQCGHITPGGMEEVLRQMDIRLPPAEMEMFMRHLDTNQNGVIDVDEFESLVRVHRRTAARRDQLRQELPHVLKHAVVGSASLWGLTVPKIPSDVVEAFVNDTCRPLHGLVFVCDIDRVLAGPPAKGASRKDNRFLDHTWLGQFDAQMEKVRGLGG</sequence>
<dbReference type="Gene3D" id="1.10.238.10">
    <property type="entry name" value="EF-hand"/>
    <property type="match status" value="1"/>
</dbReference>
<organism evidence="4 5">
    <name type="scientific">Aphanomyces astaci</name>
    <name type="common">Crayfish plague agent</name>
    <dbReference type="NCBI Taxonomy" id="112090"/>
    <lineage>
        <taxon>Eukaryota</taxon>
        <taxon>Sar</taxon>
        <taxon>Stramenopiles</taxon>
        <taxon>Oomycota</taxon>
        <taxon>Saprolegniomycetes</taxon>
        <taxon>Saprolegniales</taxon>
        <taxon>Verrucalvaceae</taxon>
        <taxon>Aphanomyces</taxon>
    </lineage>
</organism>
<gene>
    <name evidence="4" type="ORF">DYB28_012872</name>
</gene>
<proteinExistence type="predicted"/>
<name>A0A9X8DTL0_APHAT</name>
<protein>
    <recommendedName>
        <fullName evidence="3">EF-hand domain-containing protein</fullName>
    </recommendedName>
</protein>
<evidence type="ECO:0000256" key="1">
    <source>
        <dbReference type="ARBA" id="ARBA00022837"/>
    </source>
</evidence>
<evidence type="ECO:0000313" key="5">
    <source>
        <dbReference type="Proteomes" id="UP000275652"/>
    </source>
</evidence>
<evidence type="ECO:0000259" key="3">
    <source>
        <dbReference type="PROSITE" id="PS50222"/>
    </source>
</evidence>
<reference evidence="4 5" key="1">
    <citation type="journal article" date="2018" name="J. Invertebr. Pathol.">
        <title>New genotyping method for the causative agent of crayfish plague (Aphanomyces astaci) based on whole genome data.</title>
        <authorList>
            <person name="Minardi D."/>
            <person name="Studholme D.J."/>
            <person name="van der Giezen M."/>
            <person name="Pretto T."/>
            <person name="Oidtmann B."/>
        </authorList>
    </citation>
    <scope>NUCLEOTIDE SEQUENCE [LARGE SCALE GENOMIC DNA]</scope>
    <source>
        <strain evidence="4 5">KB13</strain>
    </source>
</reference>
<dbReference type="SUPFAM" id="SSF47473">
    <property type="entry name" value="EF-hand"/>
    <property type="match status" value="1"/>
</dbReference>
<dbReference type="Pfam" id="PF13499">
    <property type="entry name" value="EF-hand_7"/>
    <property type="match status" value="1"/>
</dbReference>
<accession>A0A9X8DTL0</accession>
<dbReference type="PROSITE" id="PS50222">
    <property type="entry name" value="EF_HAND_2"/>
    <property type="match status" value="1"/>
</dbReference>
<comment type="caution">
    <text evidence="4">The sequence shown here is derived from an EMBL/GenBank/DDBJ whole genome shotgun (WGS) entry which is preliminary data.</text>
</comment>
<dbReference type="GO" id="GO:0005509">
    <property type="term" value="F:calcium ion binding"/>
    <property type="evidence" value="ECO:0007669"/>
    <property type="project" value="InterPro"/>
</dbReference>
<dbReference type="InterPro" id="IPR002048">
    <property type="entry name" value="EF_hand_dom"/>
</dbReference>
<dbReference type="PROSITE" id="PS00018">
    <property type="entry name" value="EF_HAND_1"/>
    <property type="match status" value="1"/>
</dbReference>